<evidence type="ECO:0000313" key="6">
    <source>
        <dbReference type="Proteomes" id="UP001454036"/>
    </source>
</evidence>
<protein>
    <submittedName>
        <fullName evidence="5">Transmembrane signal receptor</fullName>
    </submittedName>
</protein>
<reference evidence="5 6" key="1">
    <citation type="submission" date="2024-01" db="EMBL/GenBank/DDBJ databases">
        <title>The complete chloroplast genome sequence of Lithospermum erythrorhizon: insights into the phylogenetic relationship among Boraginaceae species and the maternal lineages of purple gromwells.</title>
        <authorList>
            <person name="Okada T."/>
            <person name="Watanabe K."/>
        </authorList>
    </citation>
    <scope>NUCLEOTIDE SEQUENCE [LARGE SCALE GENOMIC DNA]</scope>
</reference>
<keyword evidence="5" id="KW-0812">Transmembrane</keyword>
<dbReference type="EMBL" id="BAABME010002571">
    <property type="protein sequence ID" value="GAA0155218.1"/>
    <property type="molecule type" value="Genomic_DNA"/>
</dbReference>
<dbReference type="PROSITE" id="PS50994">
    <property type="entry name" value="INTEGRASE"/>
    <property type="match status" value="1"/>
</dbReference>
<dbReference type="InterPro" id="IPR013103">
    <property type="entry name" value="RVT_2"/>
</dbReference>
<feature type="compositionally biased region" description="Polar residues" evidence="3">
    <location>
        <begin position="339"/>
        <end position="349"/>
    </location>
</feature>
<keyword evidence="2" id="KW-0378">Hydrolase</keyword>
<dbReference type="GO" id="GO:0015074">
    <property type="term" value="P:DNA integration"/>
    <property type="evidence" value="ECO:0007669"/>
    <property type="project" value="InterPro"/>
</dbReference>
<dbReference type="PANTHER" id="PTHR42648">
    <property type="entry name" value="TRANSPOSASE, PUTATIVE-RELATED"/>
    <property type="match status" value="1"/>
</dbReference>
<feature type="region of interest" description="Disordered" evidence="3">
    <location>
        <begin position="312"/>
        <end position="349"/>
    </location>
</feature>
<gene>
    <name evidence="5" type="ORF">LIER_12994</name>
</gene>
<evidence type="ECO:0000256" key="1">
    <source>
        <dbReference type="ARBA" id="ARBA00022723"/>
    </source>
</evidence>
<dbReference type="InterPro" id="IPR036397">
    <property type="entry name" value="RNaseH_sf"/>
</dbReference>
<keyword evidence="1" id="KW-0479">Metal-binding</keyword>
<dbReference type="Proteomes" id="UP001454036">
    <property type="component" value="Unassembled WGS sequence"/>
</dbReference>
<dbReference type="Gene3D" id="3.30.420.10">
    <property type="entry name" value="Ribonuclease H-like superfamily/Ribonuclease H"/>
    <property type="match status" value="1"/>
</dbReference>
<keyword evidence="5" id="KW-0472">Membrane</keyword>
<evidence type="ECO:0000256" key="3">
    <source>
        <dbReference type="SAM" id="MobiDB-lite"/>
    </source>
</evidence>
<dbReference type="GO" id="GO:0046872">
    <property type="term" value="F:metal ion binding"/>
    <property type="evidence" value="ECO:0007669"/>
    <property type="project" value="UniProtKB-KW"/>
</dbReference>
<dbReference type="InterPro" id="IPR001584">
    <property type="entry name" value="Integrase_cat-core"/>
</dbReference>
<dbReference type="GO" id="GO:0003676">
    <property type="term" value="F:nucleic acid binding"/>
    <property type="evidence" value="ECO:0007669"/>
    <property type="project" value="InterPro"/>
</dbReference>
<evidence type="ECO:0000259" key="4">
    <source>
        <dbReference type="PROSITE" id="PS50994"/>
    </source>
</evidence>
<accession>A0AAV3PVX8</accession>
<comment type="caution">
    <text evidence="5">The sequence shown here is derived from an EMBL/GenBank/DDBJ whole genome shotgun (WGS) entry which is preliminary data.</text>
</comment>
<organism evidence="5 6">
    <name type="scientific">Lithospermum erythrorhizon</name>
    <name type="common">Purple gromwell</name>
    <name type="synonym">Lithospermum officinale var. erythrorhizon</name>
    <dbReference type="NCBI Taxonomy" id="34254"/>
    <lineage>
        <taxon>Eukaryota</taxon>
        <taxon>Viridiplantae</taxon>
        <taxon>Streptophyta</taxon>
        <taxon>Embryophyta</taxon>
        <taxon>Tracheophyta</taxon>
        <taxon>Spermatophyta</taxon>
        <taxon>Magnoliopsida</taxon>
        <taxon>eudicotyledons</taxon>
        <taxon>Gunneridae</taxon>
        <taxon>Pentapetalae</taxon>
        <taxon>asterids</taxon>
        <taxon>lamiids</taxon>
        <taxon>Boraginales</taxon>
        <taxon>Boraginaceae</taxon>
        <taxon>Boraginoideae</taxon>
        <taxon>Lithospermeae</taxon>
        <taxon>Lithospermum</taxon>
    </lineage>
</organism>
<dbReference type="Pfam" id="PF07727">
    <property type="entry name" value="RVT_2"/>
    <property type="match status" value="1"/>
</dbReference>
<dbReference type="InterPro" id="IPR043502">
    <property type="entry name" value="DNA/RNA_pol_sf"/>
</dbReference>
<sequence>MSEKALKILSKKEFIPNLGDAHIGRCSPCLMGKQDKISFNRLSQRKNKVLELVYFDVCGPMTTRTIGGCSYFVTFVDDYSRRLWAYPLKSKDQLFDVFKQFHVMVERENGEPLKCIRTDNGGEYIGMFDQYCRKYGIRHEQSVPKTPQHNGLAERMNRTIMEKVRCLLSHSNLPRLFWGEALYATIQIINLSSTTILEGSVPEELWSAKKIFYKHLRTFGCRAFVHVPKDDLNKLDSKSNQYVYLRYGDEKFGYKLYDPVAKKLITSRDVVFFEEQTIKDFNQEVEIDQGDCGELKEESDNDSDIEEVNDDQGVLLDHGNGDQSLDNSEDNMYEDEATTSEASNPTSITSITRVSTKIRIPSTKYPPHEYVMIMDGSEPTCFQESIERDDKQDWMMSMEEEMDLLRKNNTFILVGKPPGQTVFRNRWVYKLKIGKGDAKPRYKARLVVKGFDQRYGIGYEDIFSPVVKMTSIPIVLGLVAHLDVEIEQLDVRRLFSMETSKKDIYMEQPEGFEIKGKEHLVCKLEKSLYDLKQAPRQWYKKFNSFMGEHGFTRTSIDHCVLTKELTNGKFIILLLYNDDMLIVGKDLGAINELKRQLKKAFEMKDLGSARYILGIEIKRDRIGKKLWLSQKSRFLANPGREHWKAVKWILRYLKGTSNMCLCYGNQDAILESFMDSDMAGDLDSKKSTSGYLFTYVGGCWS</sequence>
<dbReference type="InterPro" id="IPR012337">
    <property type="entry name" value="RNaseH-like_sf"/>
</dbReference>
<dbReference type="Pfam" id="PF25597">
    <property type="entry name" value="SH3_retrovirus"/>
    <property type="match status" value="1"/>
</dbReference>
<evidence type="ECO:0000313" key="5">
    <source>
        <dbReference type="EMBL" id="GAA0155218.1"/>
    </source>
</evidence>
<proteinExistence type="predicted"/>
<keyword evidence="5" id="KW-0675">Receptor</keyword>
<feature type="compositionally biased region" description="Acidic residues" evidence="3">
    <location>
        <begin position="327"/>
        <end position="338"/>
    </location>
</feature>
<dbReference type="GO" id="GO:0016787">
    <property type="term" value="F:hydrolase activity"/>
    <property type="evidence" value="ECO:0007669"/>
    <property type="project" value="UniProtKB-KW"/>
</dbReference>
<evidence type="ECO:0000256" key="2">
    <source>
        <dbReference type="ARBA" id="ARBA00022801"/>
    </source>
</evidence>
<dbReference type="AlphaFoldDB" id="A0AAV3PVX8"/>
<dbReference type="PANTHER" id="PTHR42648:SF28">
    <property type="entry name" value="TRANSPOSON-ENCODED PROTEIN WITH RIBONUCLEASE H-LIKE AND RETROVIRUS ZINC FINGER-LIKE DOMAINS"/>
    <property type="match status" value="1"/>
</dbReference>
<dbReference type="InterPro" id="IPR057670">
    <property type="entry name" value="SH3_retrovirus"/>
</dbReference>
<dbReference type="Pfam" id="PF00665">
    <property type="entry name" value="rve"/>
    <property type="match status" value="1"/>
</dbReference>
<dbReference type="InterPro" id="IPR039537">
    <property type="entry name" value="Retrotran_Ty1/copia-like"/>
</dbReference>
<dbReference type="SUPFAM" id="SSF53098">
    <property type="entry name" value="Ribonuclease H-like"/>
    <property type="match status" value="1"/>
</dbReference>
<feature type="domain" description="Integrase catalytic" evidence="4">
    <location>
        <begin position="42"/>
        <end position="210"/>
    </location>
</feature>
<keyword evidence="6" id="KW-1185">Reference proteome</keyword>
<dbReference type="SUPFAM" id="SSF56672">
    <property type="entry name" value="DNA/RNA polymerases"/>
    <property type="match status" value="1"/>
</dbReference>
<name>A0AAV3PVX8_LITER</name>